<dbReference type="Proteomes" id="UP001595755">
    <property type="component" value="Unassembled WGS sequence"/>
</dbReference>
<keyword evidence="1" id="KW-0812">Transmembrane</keyword>
<keyword evidence="1" id="KW-0472">Membrane</keyword>
<evidence type="ECO:0000313" key="2">
    <source>
        <dbReference type="EMBL" id="MFC4305783.1"/>
    </source>
</evidence>
<evidence type="ECO:0000256" key="1">
    <source>
        <dbReference type="SAM" id="Phobius"/>
    </source>
</evidence>
<keyword evidence="1" id="KW-1133">Transmembrane helix</keyword>
<feature type="transmembrane region" description="Helical" evidence="1">
    <location>
        <begin position="95"/>
        <end position="117"/>
    </location>
</feature>
<gene>
    <name evidence="2" type="ORF">ACFO1S_20340</name>
</gene>
<accession>A0ABV8SFY5</accession>
<organism evidence="2 3">
    <name type="scientific">Cohnella boryungensis</name>
    <dbReference type="NCBI Taxonomy" id="768479"/>
    <lineage>
        <taxon>Bacteria</taxon>
        <taxon>Bacillati</taxon>
        <taxon>Bacillota</taxon>
        <taxon>Bacilli</taxon>
        <taxon>Bacillales</taxon>
        <taxon>Paenibacillaceae</taxon>
        <taxon>Cohnella</taxon>
    </lineage>
</organism>
<feature type="transmembrane region" description="Helical" evidence="1">
    <location>
        <begin position="6"/>
        <end position="24"/>
    </location>
</feature>
<evidence type="ECO:0008006" key="4">
    <source>
        <dbReference type="Google" id="ProtNLM"/>
    </source>
</evidence>
<evidence type="ECO:0000313" key="3">
    <source>
        <dbReference type="Proteomes" id="UP001595755"/>
    </source>
</evidence>
<name>A0ABV8SFY5_9BACL</name>
<sequence>MNIPLIAYGAIVFLVGFTLAIFIYERRSVNKELIKLDKPIARIVHDNELEDFEDVIRLKSAYKILKESNGDKFENSLLNLKIMEKQRKLPIADSVSQTSSLVIPLITFMPIVVSLTIELIRGDNTIPENQSLLWDVYGATTFFLIFLAVCLYSVFSLSAVRLRINNKVLTQIISHLLIAEEVSRAEGRATN</sequence>
<reference evidence="3" key="1">
    <citation type="journal article" date="2019" name="Int. J. Syst. Evol. Microbiol.">
        <title>The Global Catalogue of Microorganisms (GCM) 10K type strain sequencing project: providing services to taxonomists for standard genome sequencing and annotation.</title>
        <authorList>
            <consortium name="The Broad Institute Genomics Platform"/>
            <consortium name="The Broad Institute Genome Sequencing Center for Infectious Disease"/>
            <person name="Wu L."/>
            <person name="Ma J."/>
        </authorList>
    </citation>
    <scope>NUCLEOTIDE SEQUENCE [LARGE SCALE GENOMIC DNA]</scope>
    <source>
        <strain evidence="3">CGMCC 4.1641</strain>
    </source>
</reference>
<dbReference type="EMBL" id="JBHSED010000040">
    <property type="protein sequence ID" value="MFC4305783.1"/>
    <property type="molecule type" value="Genomic_DNA"/>
</dbReference>
<protein>
    <recommendedName>
        <fullName evidence="4">MotA/TolQ/ExbB proton channel domain-containing protein</fullName>
    </recommendedName>
</protein>
<dbReference type="RefSeq" id="WP_204601358.1">
    <property type="nucleotide sequence ID" value="NZ_JBHSED010000040.1"/>
</dbReference>
<comment type="caution">
    <text evidence="2">The sequence shown here is derived from an EMBL/GenBank/DDBJ whole genome shotgun (WGS) entry which is preliminary data.</text>
</comment>
<feature type="transmembrane region" description="Helical" evidence="1">
    <location>
        <begin position="137"/>
        <end position="160"/>
    </location>
</feature>
<keyword evidence="3" id="KW-1185">Reference proteome</keyword>
<proteinExistence type="predicted"/>